<dbReference type="EMBL" id="QKWP01001520">
    <property type="protein sequence ID" value="RIB08343.1"/>
    <property type="molecule type" value="Genomic_DNA"/>
</dbReference>
<protein>
    <submittedName>
        <fullName evidence="1">Uncharacterized protein</fullName>
    </submittedName>
</protein>
<keyword evidence="2" id="KW-1185">Reference proteome</keyword>
<name>A0A397ULU5_9GLOM</name>
<proteinExistence type="predicted"/>
<gene>
    <name evidence="1" type="ORF">C2G38_2211886</name>
</gene>
<accession>A0A397ULU5</accession>
<sequence length="54" mass="6489">MNYSQIEIQPNNVEIQSNNVENEIYKKLTYFNNEDSDIIEDNIENDYIEMDGER</sequence>
<evidence type="ECO:0000313" key="2">
    <source>
        <dbReference type="Proteomes" id="UP000266673"/>
    </source>
</evidence>
<organism evidence="1 2">
    <name type="scientific">Gigaspora rosea</name>
    <dbReference type="NCBI Taxonomy" id="44941"/>
    <lineage>
        <taxon>Eukaryota</taxon>
        <taxon>Fungi</taxon>
        <taxon>Fungi incertae sedis</taxon>
        <taxon>Mucoromycota</taxon>
        <taxon>Glomeromycotina</taxon>
        <taxon>Glomeromycetes</taxon>
        <taxon>Diversisporales</taxon>
        <taxon>Gigasporaceae</taxon>
        <taxon>Gigaspora</taxon>
    </lineage>
</organism>
<dbReference type="AlphaFoldDB" id="A0A397ULU5"/>
<comment type="caution">
    <text evidence="1">The sequence shown here is derived from an EMBL/GenBank/DDBJ whole genome shotgun (WGS) entry which is preliminary data.</text>
</comment>
<dbReference type="Proteomes" id="UP000266673">
    <property type="component" value="Unassembled WGS sequence"/>
</dbReference>
<evidence type="ECO:0000313" key="1">
    <source>
        <dbReference type="EMBL" id="RIB08343.1"/>
    </source>
</evidence>
<reference evidence="1 2" key="1">
    <citation type="submission" date="2018-06" db="EMBL/GenBank/DDBJ databases">
        <title>Comparative genomics reveals the genomic features of Rhizophagus irregularis, R. cerebriforme, R. diaphanum and Gigaspora rosea, and their symbiotic lifestyle signature.</title>
        <authorList>
            <person name="Morin E."/>
            <person name="San Clemente H."/>
            <person name="Chen E.C.H."/>
            <person name="De La Providencia I."/>
            <person name="Hainaut M."/>
            <person name="Kuo A."/>
            <person name="Kohler A."/>
            <person name="Murat C."/>
            <person name="Tang N."/>
            <person name="Roy S."/>
            <person name="Loubradou J."/>
            <person name="Henrissat B."/>
            <person name="Grigoriev I.V."/>
            <person name="Corradi N."/>
            <person name="Roux C."/>
            <person name="Martin F.M."/>
        </authorList>
    </citation>
    <scope>NUCLEOTIDE SEQUENCE [LARGE SCALE GENOMIC DNA]</scope>
    <source>
        <strain evidence="1 2">DAOM 194757</strain>
    </source>
</reference>